<dbReference type="Pfam" id="PF07645">
    <property type="entry name" value="EGF_CA"/>
    <property type="match status" value="7"/>
</dbReference>
<dbReference type="Gene3D" id="3.90.290.10">
    <property type="entry name" value="TGF-beta binding (TB) domain"/>
    <property type="match status" value="1"/>
</dbReference>
<dbReference type="Proteomes" id="UP001497623">
    <property type="component" value="Unassembled WGS sequence"/>
</dbReference>
<feature type="non-terminal residue" evidence="13">
    <location>
        <position position="858"/>
    </location>
</feature>
<feature type="domain" description="EGF-like" evidence="11">
    <location>
        <begin position="446"/>
        <end position="481"/>
    </location>
</feature>
<feature type="domain" description="TB" evidence="12">
    <location>
        <begin position="177"/>
        <end position="230"/>
    </location>
</feature>
<feature type="domain" description="EGF-like" evidence="11">
    <location>
        <begin position="283"/>
        <end position="323"/>
    </location>
</feature>
<accession>A0AAV2PPG5</accession>
<comment type="subcellular location">
    <subcellularLocation>
        <location evidence="1">Secreted</location>
        <location evidence="1">Extracellular space</location>
        <location evidence="1">Extracellular matrix</location>
    </subcellularLocation>
</comment>
<evidence type="ECO:0000256" key="1">
    <source>
        <dbReference type="ARBA" id="ARBA00004498"/>
    </source>
</evidence>
<name>A0AAV2PPG5_MEGNR</name>
<dbReference type="FunFam" id="2.10.25.10:FF:000804">
    <property type="entry name" value="Fibrillin-1"/>
    <property type="match status" value="1"/>
</dbReference>
<evidence type="ECO:0000256" key="4">
    <source>
        <dbReference type="ARBA" id="ARBA00022536"/>
    </source>
</evidence>
<feature type="domain" description="EGF-like" evidence="11">
    <location>
        <begin position="324"/>
        <end position="362"/>
    </location>
</feature>
<dbReference type="InterPro" id="IPR017878">
    <property type="entry name" value="TB_dom"/>
</dbReference>
<dbReference type="PANTHER" id="PTHR24039">
    <property type="entry name" value="FIBRILLIN-RELATED"/>
    <property type="match status" value="1"/>
</dbReference>
<dbReference type="SUPFAM" id="SSF57196">
    <property type="entry name" value="EGF/Laminin"/>
    <property type="match status" value="3"/>
</dbReference>
<dbReference type="InterPro" id="IPR049883">
    <property type="entry name" value="NOTCH1_EGF-like"/>
</dbReference>
<dbReference type="PROSITE" id="PS50026">
    <property type="entry name" value="EGF_3"/>
    <property type="match status" value="6"/>
</dbReference>
<protein>
    <recommendedName>
        <fullName evidence="15">Fibrillin-2</fullName>
    </recommendedName>
</protein>
<dbReference type="SMART" id="SM00179">
    <property type="entry name" value="EGF_CA"/>
    <property type="match status" value="8"/>
</dbReference>
<dbReference type="SMART" id="SM00181">
    <property type="entry name" value="EGF"/>
    <property type="match status" value="9"/>
</dbReference>
<dbReference type="PROSITE" id="PS51364">
    <property type="entry name" value="TB"/>
    <property type="match status" value="1"/>
</dbReference>
<dbReference type="InterPro" id="IPR009030">
    <property type="entry name" value="Growth_fac_rcpt_cys_sf"/>
</dbReference>
<keyword evidence="4 9" id="KW-0245">EGF-like domain</keyword>
<evidence type="ECO:0000256" key="9">
    <source>
        <dbReference type="PROSITE-ProRule" id="PRU00076"/>
    </source>
</evidence>
<feature type="region of interest" description="Disordered" evidence="10">
    <location>
        <begin position="608"/>
        <end position="639"/>
    </location>
</feature>
<dbReference type="GO" id="GO:0005509">
    <property type="term" value="F:calcium ion binding"/>
    <property type="evidence" value="ECO:0007669"/>
    <property type="project" value="InterPro"/>
</dbReference>
<dbReference type="InterPro" id="IPR000742">
    <property type="entry name" value="EGF"/>
</dbReference>
<dbReference type="FunFam" id="2.10.25.10:FF:000038">
    <property type="entry name" value="Fibrillin 2"/>
    <property type="match status" value="1"/>
</dbReference>
<dbReference type="SUPFAM" id="SSF57581">
    <property type="entry name" value="TB module/8-cys domain"/>
    <property type="match status" value="1"/>
</dbReference>
<sequence length="858" mass="92792">MPAITEDTSFVKDVCSVCSYGLYNRLCMAVHVMAECIKLESWPKGPAKDQWAAKGRQSIFSCHTTLIEDFCSICSYKGYTLAPDGRHCQDVNECSTPANNCKFLCKNLIGTFMCICPEGYQQVGMIDDCKDINECATNPNICEHGRCINTKGSYRCECYEGFEPSRDGKECLDRRKGYCFRQLIGGMCSTASDALNQVTKQDCCCTMGLAWGPMCEHCPRKGTPDYDKICLEAGFSIDGLDIDECQTMPNLCRNGKCINTMGSYRCICDKGFKPDHSGTRCIDVNECEQSPSPCKFTCQNTEGSYRCSCPLGYTLNPDGLTCRDLDECATGQHNCRDQCVNTQGSFVCTCAEGYNDVGGRCLDVNECAEQSGLCAPIGTCINTMGSFKCICPRGYTLDSTGTQCIPTDECGLAGTCEEGCESVGGDLQCGCPDGYQLHLFYNQCVDDDECGDAPCGTADCENTLGSYHCLCPSGYSFSLALAVCVQTGDGCSSSSCSFGCNDLGDIGLSCDCPSGFIRIGSQNLCTVNSFIAGPKGVGKLGRVPKVDARFSNHYLMGGHKAHERGPRASCDQLPGVLGPFKGSFGRRGGGQFGGGQFGGGGQIAGGQFGGSGGQFGGGSGGQFGGGQGGQFGGGQVSGTQYTTYGQSQYDLGGVPTFPIGQNDPYGNNENIISTEGCFSCKFNGQGRRRRSLFASYVETNPDTFSLNPMIFHAANESHSKEEVVLVHANNQTHKVLKRSLQQEFHRRDSIARKAVSNPIILKLALNQTKHRTRIIKLQPATKGLKKNVKYEIKYGNEDNVFDMTSKHGVSALHFKHRLHHPESFDLEITGTPIDYSKLDDLVDKDSELDINLRIIVSH</sequence>
<dbReference type="CDD" id="cd00054">
    <property type="entry name" value="EGF_CA"/>
    <property type="match status" value="5"/>
</dbReference>
<evidence type="ECO:0000259" key="12">
    <source>
        <dbReference type="PROSITE" id="PS51364"/>
    </source>
</evidence>
<evidence type="ECO:0000256" key="7">
    <source>
        <dbReference type="ARBA" id="ARBA00023157"/>
    </source>
</evidence>
<keyword evidence="3" id="KW-0272">Extracellular matrix</keyword>
<evidence type="ECO:0000313" key="13">
    <source>
        <dbReference type="EMBL" id="CAL4061316.1"/>
    </source>
</evidence>
<dbReference type="InterPro" id="IPR001881">
    <property type="entry name" value="EGF-like_Ca-bd_dom"/>
</dbReference>
<evidence type="ECO:0008006" key="15">
    <source>
        <dbReference type="Google" id="ProtNLM"/>
    </source>
</evidence>
<feature type="compositionally biased region" description="Gly residues" evidence="10">
    <location>
        <begin position="608"/>
        <end position="636"/>
    </location>
</feature>
<keyword evidence="2" id="KW-0964">Secreted</keyword>
<keyword evidence="14" id="KW-1185">Reference proteome</keyword>
<evidence type="ECO:0000256" key="2">
    <source>
        <dbReference type="ARBA" id="ARBA00022525"/>
    </source>
</evidence>
<dbReference type="AlphaFoldDB" id="A0AAV2PPG5"/>
<feature type="domain" description="EGF-like" evidence="11">
    <location>
        <begin position="241"/>
        <end position="282"/>
    </location>
</feature>
<dbReference type="Pfam" id="PF00683">
    <property type="entry name" value="TB"/>
    <property type="match status" value="1"/>
</dbReference>
<dbReference type="SUPFAM" id="SSF57184">
    <property type="entry name" value="Growth factor receptor domain"/>
    <property type="match status" value="2"/>
</dbReference>
<dbReference type="InterPro" id="IPR000152">
    <property type="entry name" value="EGF-type_Asp/Asn_hydroxyl_site"/>
</dbReference>
<feature type="disulfide bond" evidence="9">
    <location>
        <begin position="450"/>
        <end position="460"/>
    </location>
</feature>
<feature type="domain" description="EGF-like" evidence="11">
    <location>
        <begin position="363"/>
        <end position="405"/>
    </location>
</feature>
<evidence type="ECO:0000256" key="8">
    <source>
        <dbReference type="ARBA" id="ARBA00023180"/>
    </source>
</evidence>
<evidence type="ECO:0000256" key="6">
    <source>
        <dbReference type="ARBA" id="ARBA00022737"/>
    </source>
</evidence>
<reference evidence="13 14" key="1">
    <citation type="submission" date="2024-05" db="EMBL/GenBank/DDBJ databases">
        <authorList>
            <person name="Wallberg A."/>
        </authorList>
    </citation>
    <scope>NUCLEOTIDE SEQUENCE [LARGE SCALE GENOMIC DNA]</scope>
</reference>
<dbReference type="EMBL" id="CAXKWB010000598">
    <property type="protein sequence ID" value="CAL4061316.1"/>
    <property type="molecule type" value="Genomic_DNA"/>
</dbReference>
<evidence type="ECO:0000256" key="5">
    <source>
        <dbReference type="ARBA" id="ARBA00022729"/>
    </source>
</evidence>
<dbReference type="PROSITE" id="PS01186">
    <property type="entry name" value="EGF_2"/>
    <property type="match status" value="6"/>
</dbReference>
<evidence type="ECO:0000256" key="3">
    <source>
        <dbReference type="ARBA" id="ARBA00022530"/>
    </source>
</evidence>
<dbReference type="FunFam" id="2.10.25.10:FF:000010">
    <property type="entry name" value="Pro-epidermal growth factor"/>
    <property type="match status" value="1"/>
</dbReference>
<dbReference type="InterPro" id="IPR018097">
    <property type="entry name" value="EGF_Ca-bd_CS"/>
</dbReference>
<dbReference type="InterPro" id="IPR036773">
    <property type="entry name" value="TB_dom_sf"/>
</dbReference>
<gene>
    <name evidence="13" type="ORF">MNOR_LOCUS2066</name>
</gene>
<feature type="domain" description="EGF-like" evidence="11">
    <location>
        <begin position="131"/>
        <end position="172"/>
    </location>
</feature>
<dbReference type="FunFam" id="2.10.25.10:FF:000003">
    <property type="entry name" value="fibrillin-1 isoform X1"/>
    <property type="match status" value="2"/>
</dbReference>
<dbReference type="Gene3D" id="2.10.25.10">
    <property type="entry name" value="Laminin"/>
    <property type="match status" value="7"/>
</dbReference>
<proteinExistence type="predicted"/>
<organism evidence="13 14">
    <name type="scientific">Meganyctiphanes norvegica</name>
    <name type="common">Northern krill</name>
    <name type="synonym">Thysanopoda norvegica</name>
    <dbReference type="NCBI Taxonomy" id="48144"/>
    <lineage>
        <taxon>Eukaryota</taxon>
        <taxon>Metazoa</taxon>
        <taxon>Ecdysozoa</taxon>
        <taxon>Arthropoda</taxon>
        <taxon>Crustacea</taxon>
        <taxon>Multicrustacea</taxon>
        <taxon>Malacostraca</taxon>
        <taxon>Eumalacostraca</taxon>
        <taxon>Eucarida</taxon>
        <taxon>Euphausiacea</taxon>
        <taxon>Euphausiidae</taxon>
        <taxon>Meganyctiphanes</taxon>
    </lineage>
</organism>
<evidence type="ECO:0000259" key="11">
    <source>
        <dbReference type="PROSITE" id="PS50026"/>
    </source>
</evidence>
<comment type="caution">
    <text evidence="9">Lacks conserved residue(s) required for the propagation of feature annotation.</text>
</comment>
<evidence type="ECO:0000256" key="10">
    <source>
        <dbReference type="SAM" id="MobiDB-lite"/>
    </source>
</evidence>
<evidence type="ECO:0000313" key="14">
    <source>
        <dbReference type="Proteomes" id="UP001497623"/>
    </source>
</evidence>
<keyword evidence="8" id="KW-0325">Glycoprotein</keyword>
<dbReference type="FunFam" id="2.10.25.10:FF:000014">
    <property type="entry name" value="Latent-transforming growth factor beta-binding protein 3"/>
    <property type="match status" value="1"/>
</dbReference>
<keyword evidence="7 9" id="KW-1015">Disulfide bond</keyword>
<keyword evidence="6" id="KW-0677">Repeat</keyword>
<comment type="caution">
    <text evidence="13">The sequence shown here is derived from an EMBL/GenBank/DDBJ whole genome shotgun (WGS) entry which is preliminary data.</text>
</comment>
<dbReference type="GO" id="GO:0071944">
    <property type="term" value="C:cell periphery"/>
    <property type="evidence" value="ECO:0007669"/>
    <property type="project" value="UniProtKB-ARBA"/>
</dbReference>
<keyword evidence="5" id="KW-0732">Signal</keyword>
<dbReference type="PROSITE" id="PS00010">
    <property type="entry name" value="ASX_HYDROXYL"/>
    <property type="match status" value="6"/>
</dbReference>
<dbReference type="PROSITE" id="PS01187">
    <property type="entry name" value="EGF_CA"/>
    <property type="match status" value="3"/>
</dbReference>